<feature type="transmembrane region" description="Helical" evidence="6">
    <location>
        <begin position="21"/>
        <end position="42"/>
    </location>
</feature>
<evidence type="ECO:0000256" key="6">
    <source>
        <dbReference type="SAM" id="Phobius"/>
    </source>
</evidence>
<protein>
    <submittedName>
        <fullName evidence="7">Polysaccharide biosynthesis C-terminal domain-containing protein</fullName>
    </submittedName>
</protein>
<evidence type="ECO:0000256" key="3">
    <source>
        <dbReference type="ARBA" id="ARBA00022692"/>
    </source>
</evidence>
<feature type="transmembrane region" description="Helical" evidence="6">
    <location>
        <begin position="168"/>
        <end position="186"/>
    </location>
</feature>
<evidence type="ECO:0000256" key="5">
    <source>
        <dbReference type="ARBA" id="ARBA00023136"/>
    </source>
</evidence>
<gene>
    <name evidence="7" type="ORF">ACFOSU_04910</name>
</gene>
<evidence type="ECO:0000256" key="2">
    <source>
        <dbReference type="ARBA" id="ARBA00022475"/>
    </source>
</evidence>
<dbReference type="InterPro" id="IPR050833">
    <property type="entry name" value="Poly_Biosynth_Transport"/>
</dbReference>
<name>A0ABV7ENK2_9GAMM</name>
<feature type="transmembrane region" description="Helical" evidence="6">
    <location>
        <begin position="382"/>
        <end position="401"/>
    </location>
</feature>
<evidence type="ECO:0000256" key="4">
    <source>
        <dbReference type="ARBA" id="ARBA00022989"/>
    </source>
</evidence>
<dbReference type="PANTHER" id="PTHR30250:SF11">
    <property type="entry name" value="O-ANTIGEN TRANSPORTER-RELATED"/>
    <property type="match status" value="1"/>
</dbReference>
<comment type="subcellular location">
    <subcellularLocation>
        <location evidence="1">Cell membrane</location>
        <topology evidence="1">Multi-pass membrane protein</topology>
    </subcellularLocation>
</comment>
<organism evidence="7 8">
    <name type="scientific">Salinisphaera aquimarina</name>
    <dbReference type="NCBI Taxonomy" id="2094031"/>
    <lineage>
        <taxon>Bacteria</taxon>
        <taxon>Pseudomonadati</taxon>
        <taxon>Pseudomonadota</taxon>
        <taxon>Gammaproteobacteria</taxon>
        <taxon>Salinisphaerales</taxon>
        <taxon>Salinisphaeraceae</taxon>
        <taxon>Salinisphaera</taxon>
    </lineage>
</organism>
<accession>A0ABV7ENK2</accession>
<dbReference type="PANTHER" id="PTHR30250">
    <property type="entry name" value="PST FAMILY PREDICTED COLANIC ACID TRANSPORTER"/>
    <property type="match status" value="1"/>
</dbReference>
<evidence type="ECO:0000256" key="1">
    <source>
        <dbReference type="ARBA" id="ARBA00004651"/>
    </source>
</evidence>
<dbReference type="Pfam" id="PF01943">
    <property type="entry name" value="Polysacc_synt"/>
    <property type="match status" value="1"/>
</dbReference>
<feature type="transmembrane region" description="Helical" evidence="6">
    <location>
        <begin position="345"/>
        <end position="362"/>
    </location>
</feature>
<comment type="caution">
    <text evidence="7">The sequence shown here is derived from an EMBL/GenBank/DDBJ whole genome shotgun (WGS) entry which is preliminary data.</text>
</comment>
<feature type="transmembrane region" description="Helical" evidence="6">
    <location>
        <begin position="231"/>
        <end position="251"/>
    </location>
</feature>
<feature type="transmembrane region" description="Helical" evidence="6">
    <location>
        <begin position="99"/>
        <end position="123"/>
    </location>
</feature>
<feature type="transmembrane region" description="Helical" evidence="6">
    <location>
        <begin position="129"/>
        <end position="148"/>
    </location>
</feature>
<feature type="transmembrane region" description="Helical" evidence="6">
    <location>
        <begin position="315"/>
        <end position="339"/>
    </location>
</feature>
<proteinExistence type="predicted"/>
<evidence type="ECO:0000313" key="8">
    <source>
        <dbReference type="Proteomes" id="UP001595462"/>
    </source>
</evidence>
<keyword evidence="8" id="KW-1185">Reference proteome</keyword>
<dbReference type="Proteomes" id="UP001595462">
    <property type="component" value="Unassembled WGS sequence"/>
</dbReference>
<evidence type="ECO:0000313" key="7">
    <source>
        <dbReference type="EMBL" id="MFC3103227.1"/>
    </source>
</evidence>
<dbReference type="InterPro" id="IPR002797">
    <property type="entry name" value="Polysacc_synth"/>
</dbReference>
<feature type="transmembrane region" description="Helical" evidence="6">
    <location>
        <begin position="271"/>
        <end position="294"/>
    </location>
</feature>
<dbReference type="RefSeq" id="WP_380687055.1">
    <property type="nucleotide sequence ID" value="NZ_JBHRSS010000003.1"/>
</dbReference>
<keyword evidence="3 6" id="KW-0812">Transmembrane</keyword>
<keyword evidence="4 6" id="KW-1133">Transmembrane helix</keyword>
<keyword evidence="5 6" id="KW-0472">Membrane</keyword>
<keyword evidence="2" id="KW-1003">Cell membrane</keyword>
<dbReference type="EMBL" id="JBHRSS010000003">
    <property type="protein sequence ID" value="MFC3103227.1"/>
    <property type="molecule type" value="Genomic_DNA"/>
</dbReference>
<reference evidence="8" key="1">
    <citation type="journal article" date="2019" name="Int. J. Syst. Evol. Microbiol.">
        <title>The Global Catalogue of Microorganisms (GCM) 10K type strain sequencing project: providing services to taxonomists for standard genome sequencing and annotation.</title>
        <authorList>
            <consortium name="The Broad Institute Genomics Platform"/>
            <consortium name="The Broad Institute Genome Sequencing Center for Infectious Disease"/>
            <person name="Wu L."/>
            <person name="Ma J."/>
        </authorList>
    </citation>
    <scope>NUCLEOTIDE SEQUENCE [LARGE SCALE GENOMIC DNA]</scope>
    <source>
        <strain evidence="8">KCTC 52640</strain>
    </source>
</reference>
<sequence length="445" mass="48141">MIVAGYQFVKARYIGSNVAKGASFALATRVYGAALAYFIQLYLARAMGAEQLGIFVFAWTWLSLTAFLMPLGFDTALVRLLASFAGNSQWDRAKGVIRLGYMATLTASVTVAVLGLVFIRLTGELTQPYTLALSVAVASIPILALVIFQESVARGFNWIYQVSFPCFALRPTLFLVLVLGIAASGYPIRGSSVIGAMSCACLLTWFYQYWRYRRSLNAEIHRVTGSSDTRQWLLIALPMVLVVSFEQLLANTDIVMLGILESPAATGIYNIAARIAGITLFIFFAVSAFSAPRIAHLYSQNQLDELLRFANRVRLAVALPTIAGLLVLMIIGTPLLSMFGPEFAVAYYPMIILCMGVGARALAGPVDSIMTMTGQQNKLAKVLGVVALINFTANSVLIPLYGATGAALATTASMIIELAWVSALAGRHIGFRPWLLSPRAGNFDQ</sequence>
<feature type="transmembrane region" description="Helical" evidence="6">
    <location>
        <begin position="54"/>
        <end position="78"/>
    </location>
</feature>
<feature type="transmembrane region" description="Helical" evidence="6">
    <location>
        <begin position="192"/>
        <end position="210"/>
    </location>
</feature>